<feature type="transmembrane region" description="Helical" evidence="1">
    <location>
        <begin position="55"/>
        <end position="85"/>
    </location>
</feature>
<dbReference type="Proteomes" id="UP001429564">
    <property type="component" value="Unassembled WGS sequence"/>
</dbReference>
<dbReference type="EMBL" id="QHLQ01000018">
    <property type="protein sequence ID" value="NIZ62518.1"/>
    <property type="molecule type" value="Genomic_DNA"/>
</dbReference>
<keyword evidence="1" id="KW-0812">Transmembrane</keyword>
<proteinExistence type="predicted"/>
<evidence type="ECO:0000256" key="1">
    <source>
        <dbReference type="SAM" id="Phobius"/>
    </source>
</evidence>
<keyword evidence="1" id="KW-1133">Transmembrane helix</keyword>
<keyword evidence="3" id="KW-1185">Reference proteome</keyword>
<dbReference type="RefSeq" id="WP_206188488.1">
    <property type="nucleotide sequence ID" value="NZ_QHLQ01000018.1"/>
</dbReference>
<feature type="transmembrane region" description="Helical" evidence="1">
    <location>
        <begin position="17"/>
        <end position="34"/>
    </location>
</feature>
<reference evidence="2 3" key="1">
    <citation type="submission" date="2018-05" db="EMBL/GenBank/DDBJ databases">
        <authorList>
            <person name="Zhang Y.-J."/>
        </authorList>
    </citation>
    <scope>NUCLEOTIDE SEQUENCE [LARGE SCALE GENOMIC DNA]</scope>
    <source>
        <strain evidence="2 3">CY04</strain>
    </source>
</reference>
<name>A0ABX0WCD2_9RHOB</name>
<comment type="caution">
    <text evidence="2">The sequence shown here is derived from an EMBL/GenBank/DDBJ whole genome shotgun (WGS) entry which is preliminary data.</text>
</comment>
<evidence type="ECO:0000313" key="2">
    <source>
        <dbReference type="EMBL" id="NIZ62518.1"/>
    </source>
</evidence>
<gene>
    <name evidence="2" type="ORF">DL239_16220</name>
</gene>
<protein>
    <submittedName>
        <fullName evidence="2">Uncharacterized protein</fullName>
    </submittedName>
</protein>
<organism evidence="2 3">
    <name type="scientific">Parasedimentitalea denitrificans</name>
    <dbReference type="NCBI Taxonomy" id="2211118"/>
    <lineage>
        <taxon>Bacteria</taxon>
        <taxon>Pseudomonadati</taxon>
        <taxon>Pseudomonadota</taxon>
        <taxon>Alphaproteobacteria</taxon>
        <taxon>Rhodobacterales</taxon>
        <taxon>Paracoccaceae</taxon>
        <taxon>Parasedimentitalea</taxon>
    </lineage>
</organism>
<accession>A0ABX0WCD2</accession>
<sequence length="86" mass="9769">MCYNTNMQEFLGVLLEYWLMPVGALLMLLGSITFEKTREFEDFKTADRVELFATFLMFFGYGLLLNLSVTGSLLLIVVLVVFSILG</sequence>
<keyword evidence="1" id="KW-0472">Membrane</keyword>
<evidence type="ECO:0000313" key="3">
    <source>
        <dbReference type="Proteomes" id="UP001429564"/>
    </source>
</evidence>